<accession>A0A1G8A537</accession>
<keyword evidence="4" id="KW-1185">Reference proteome</keyword>
<dbReference type="RefSeq" id="WP_057899833.1">
    <property type="nucleotide sequence ID" value="NZ_CP080764.1"/>
</dbReference>
<dbReference type="OrthoDB" id="2941641at2"/>
<dbReference type="EMBL" id="CP080764">
    <property type="protein sequence ID" value="QYY43309.1"/>
    <property type="molecule type" value="Genomic_DNA"/>
</dbReference>
<evidence type="ECO:0000313" key="4">
    <source>
        <dbReference type="Proteomes" id="UP000826616"/>
    </source>
</evidence>
<dbReference type="AlphaFoldDB" id="A0A1G8A537"/>
<dbReference type="GeneID" id="97140370"/>
<evidence type="ECO:0000313" key="2">
    <source>
        <dbReference type="EMBL" id="SDH16095.1"/>
    </source>
</evidence>
<protein>
    <submittedName>
        <fullName evidence="2">Uncharacterized protein</fullName>
    </submittedName>
</protein>
<dbReference type="Proteomes" id="UP000826616">
    <property type="component" value="Chromosome"/>
</dbReference>
<proteinExistence type="predicted"/>
<evidence type="ECO:0000313" key="1">
    <source>
        <dbReference type="EMBL" id="QYY43309.1"/>
    </source>
</evidence>
<dbReference type="EMBL" id="FNDE01000014">
    <property type="protein sequence ID" value="SDH16095.1"/>
    <property type="molecule type" value="Genomic_DNA"/>
</dbReference>
<reference evidence="2 3" key="1">
    <citation type="submission" date="2016-10" db="EMBL/GenBank/DDBJ databases">
        <authorList>
            <person name="de Groot N.N."/>
        </authorList>
    </citation>
    <scope>NUCLEOTIDE SEQUENCE [LARGE SCALE GENOMIC DNA]</scope>
    <source>
        <strain evidence="2 3">L 420-91</strain>
    </source>
</reference>
<reference evidence="1 4" key="2">
    <citation type="submission" date="2021-08" db="EMBL/GenBank/DDBJ databases">
        <title>Complete genome sequence of the strain Aneurinibacillus thermoaerophilus CCM 8960.</title>
        <authorList>
            <person name="Musilova J."/>
            <person name="Kourilova X."/>
            <person name="Pernicova I."/>
            <person name="Bezdicek M."/>
            <person name="Lengerova M."/>
            <person name="Obruca S."/>
            <person name="Sedlar K."/>
        </authorList>
    </citation>
    <scope>NUCLEOTIDE SEQUENCE [LARGE SCALE GENOMIC DNA]</scope>
    <source>
        <strain evidence="1 4">CCM 8960</strain>
    </source>
</reference>
<organism evidence="2 3">
    <name type="scientific">Aneurinibacillus thermoaerophilus</name>
    <dbReference type="NCBI Taxonomy" id="143495"/>
    <lineage>
        <taxon>Bacteria</taxon>
        <taxon>Bacillati</taxon>
        <taxon>Bacillota</taxon>
        <taxon>Bacilli</taxon>
        <taxon>Bacillales</taxon>
        <taxon>Paenibacillaceae</taxon>
        <taxon>Aneurinibacillus group</taxon>
        <taxon>Aneurinibacillus</taxon>
    </lineage>
</organism>
<evidence type="ECO:0000313" key="3">
    <source>
        <dbReference type="Proteomes" id="UP000198956"/>
    </source>
</evidence>
<dbReference type="Proteomes" id="UP000198956">
    <property type="component" value="Unassembled WGS sequence"/>
</dbReference>
<sequence length="92" mass="11119">MISYQYDTNALTIEEQKNELDTEFILKVKDVDGIIPSLRKVRAFFDQDKVYTDVIFYPHPNHEYQIIVRQDYYIDFLLALFKNKIIHTLEWS</sequence>
<name>A0A1G8A537_ANETH</name>
<gene>
    <name evidence="1" type="ORF">K3F53_03230</name>
    <name evidence="2" type="ORF">SAMN04489735_101417</name>
</gene>